<keyword evidence="2" id="KW-1185">Reference proteome</keyword>
<sequence>MQSCSTFRITGSIHLQLRENSIGKASYLSLDILIFHASNLEASIKPARCHLPKPVSGRPLLDGQNASGFTDEADLSVNRKQNYLGHRFLLRLIKEIKLFTFHAALPCSLSPFP</sequence>
<evidence type="ECO:0000313" key="1">
    <source>
        <dbReference type="EMBL" id="CUX12262.1"/>
    </source>
</evidence>
<dbReference type="EMBL" id="FBWK01000009">
    <property type="protein sequence ID" value="CUX12262.1"/>
    <property type="molecule type" value="Genomic_DNA"/>
</dbReference>
<organism evidence="1 2">
    <name type="scientific">Agrobacterium tomkonis CFBP 6623</name>
    <dbReference type="NCBI Taxonomy" id="1183432"/>
    <lineage>
        <taxon>Bacteria</taxon>
        <taxon>Pseudomonadati</taxon>
        <taxon>Pseudomonadota</taxon>
        <taxon>Alphaproteobacteria</taxon>
        <taxon>Hyphomicrobiales</taxon>
        <taxon>Rhizobiaceae</taxon>
        <taxon>Rhizobium/Agrobacterium group</taxon>
        <taxon>Agrobacterium</taxon>
        <taxon>Agrobacterium tumefaciens complex</taxon>
    </lineage>
</organism>
<accession>A0A1S7NVN1</accession>
<dbReference type="Proteomes" id="UP000191988">
    <property type="component" value="Unassembled WGS sequence"/>
</dbReference>
<name>A0A1S7NVN1_9HYPH</name>
<dbReference type="STRING" id="1183432.AGR3A_Cc170157"/>
<proteinExistence type="predicted"/>
<protein>
    <submittedName>
        <fullName evidence="1">Uncharacterized protein</fullName>
    </submittedName>
</protein>
<evidence type="ECO:0000313" key="2">
    <source>
        <dbReference type="Proteomes" id="UP000191988"/>
    </source>
</evidence>
<reference evidence="2" key="1">
    <citation type="submission" date="2016-01" db="EMBL/GenBank/DDBJ databases">
        <authorList>
            <person name="Regsiter A."/>
            <person name="william w."/>
        </authorList>
    </citation>
    <scope>NUCLEOTIDE SEQUENCE [LARGE SCALE GENOMIC DNA]</scope>
    <source>
        <strain evidence="2">CFBP 6623</strain>
    </source>
</reference>
<gene>
    <name evidence="1" type="ORF">AGR3A_Cc170157</name>
</gene>
<dbReference type="AlphaFoldDB" id="A0A1S7NVN1"/>